<name>A0A3N4LA07_9PEZI</name>
<proteinExistence type="predicted"/>
<accession>A0A3N4LA07</accession>
<evidence type="ECO:0000313" key="2">
    <source>
        <dbReference type="EMBL" id="RPB19737.1"/>
    </source>
</evidence>
<gene>
    <name evidence="2" type="ORF">L211DRAFT_852927</name>
</gene>
<feature type="region of interest" description="Disordered" evidence="1">
    <location>
        <begin position="126"/>
        <end position="145"/>
    </location>
</feature>
<evidence type="ECO:0000313" key="3">
    <source>
        <dbReference type="Proteomes" id="UP000267821"/>
    </source>
</evidence>
<dbReference type="OrthoDB" id="5461701at2759"/>
<feature type="region of interest" description="Disordered" evidence="1">
    <location>
        <begin position="568"/>
        <end position="595"/>
    </location>
</feature>
<reference evidence="2 3" key="1">
    <citation type="journal article" date="2018" name="Nat. Ecol. Evol.">
        <title>Pezizomycetes genomes reveal the molecular basis of ectomycorrhizal truffle lifestyle.</title>
        <authorList>
            <person name="Murat C."/>
            <person name="Payen T."/>
            <person name="Noel B."/>
            <person name="Kuo A."/>
            <person name="Morin E."/>
            <person name="Chen J."/>
            <person name="Kohler A."/>
            <person name="Krizsan K."/>
            <person name="Balestrini R."/>
            <person name="Da Silva C."/>
            <person name="Montanini B."/>
            <person name="Hainaut M."/>
            <person name="Levati E."/>
            <person name="Barry K.W."/>
            <person name="Belfiori B."/>
            <person name="Cichocki N."/>
            <person name="Clum A."/>
            <person name="Dockter R.B."/>
            <person name="Fauchery L."/>
            <person name="Guy J."/>
            <person name="Iotti M."/>
            <person name="Le Tacon F."/>
            <person name="Lindquist E.A."/>
            <person name="Lipzen A."/>
            <person name="Malagnac F."/>
            <person name="Mello A."/>
            <person name="Molinier V."/>
            <person name="Miyauchi S."/>
            <person name="Poulain J."/>
            <person name="Riccioni C."/>
            <person name="Rubini A."/>
            <person name="Sitrit Y."/>
            <person name="Splivallo R."/>
            <person name="Traeger S."/>
            <person name="Wang M."/>
            <person name="Zifcakova L."/>
            <person name="Wipf D."/>
            <person name="Zambonelli A."/>
            <person name="Paolocci F."/>
            <person name="Nowrousian M."/>
            <person name="Ottonello S."/>
            <person name="Baldrian P."/>
            <person name="Spatafora J.W."/>
            <person name="Henrissat B."/>
            <person name="Nagy L.G."/>
            <person name="Aury J.M."/>
            <person name="Wincker P."/>
            <person name="Grigoriev I.V."/>
            <person name="Bonfante P."/>
            <person name="Martin F.M."/>
        </authorList>
    </citation>
    <scope>NUCLEOTIDE SEQUENCE [LARGE SCALE GENOMIC DNA]</scope>
    <source>
        <strain evidence="2 3">ATCC MYA-4762</strain>
    </source>
</reference>
<dbReference type="EMBL" id="ML121584">
    <property type="protein sequence ID" value="RPB19737.1"/>
    <property type="molecule type" value="Genomic_DNA"/>
</dbReference>
<feature type="region of interest" description="Disordered" evidence="1">
    <location>
        <begin position="1"/>
        <end position="49"/>
    </location>
</feature>
<protein>
    <submittedName>
        <fullName evidence="2">Uncharacterized protein</fullName>
    </submittedName>
</protein>
<evidence type="ECO:0000256" key="1">
    <source>
        <dbReference type="SAM" id="MobiDB-lite"/>
    </source>
</evidence>
<organism evidence="2 3">
    <name type="scientific">Terfezia boudieri ATCC MYA-4762</name>
    <dbReference type="NCBI Taxonomy" id="1051890"/>
    <lineage>
        <taxon>Eukaryota</taxon>
        <taxon>Fungi</taxon>
        <taxon>Dikarya</taxon>
        <taxon>Ascomycota</taxon>
        <taxon>Pezizomycotina</taxon>
        <taxon>Pezizomycetes</taxon>
        <taxon>Pezizales</taxon>
        <taxon>Pezizaceae</taxon>
        <taxon>Terfezia</taxon>
    </lineage>
</organism>
<feature type="region of interest" description="Disordered" evidence="1">
    <location>
        <begin position="66"/>
        <end position="86"/>
    </location>
</feature>
<feature type="region of interest" description="Disordered" evidence="1">
    <location>
        <begin position="258"/>
        <end position="297"/>
    </location>
</feature>
<feature type="region of interest" description="Disordered" evidence="1">
    <location>
        <begin position="170"/>
        <end position="224"/>
    </location>
</feature>
<feature type="region of interest" description="Disordered" evidence="1">
    <location>
        <begin position="426"/>
        <end position="463"/>
    </location>
</feature>
<dbReference type="AlphaFoldDB" id="A0A3N4LA07"/>
<sequence length="595" mass="65889">MQGEHESFPRPPGITSQMTRHENGPPTHDGAEGGPAQSSSLKYRQENLRPIRPKFLCDAHQEGDTQIIGRAPGPQKLPTLTPSERGKTVRIPSSMWDTTPVHREIKALITPYNLLNQLPMASGTVSNTTQGEYGKPTLAQPNEASHKEYPDVINGEIGTEQVPEELQASVTQGNLEKQERKGKGKTPMSKETQDPQQAKGSKDGISKASTVGPSSYHDTDARMCPPQRQSINRFFTTSENPLSATKQHNQCFVGEMQDKHESFPRPPGITSQMSRHENTPQTHDGAEVGPPQSSSLKYRQENLRPIRRKFLCDAHREADTQIIGRTPGPQKLPTLLVKTPSERGKTVRIPSSMWDTTPVFREIKALITPYNLLNQLPMTVSNTTQGEYGKPPLAQLNEAAHKEYPDVINGEIGTEQVPDEVQVPVTQGNQEKHGRKGKGKTPVPKETQESQQAKGSKDGISKASTATQNTGLETHMQQGVVSLSSYHDMDTGMCLPQGQRSNQGTQGQPEFRPAHDQFRTPAPNFAMQPQQPFNFNFHAQPPKRDFRVIFPDLNPSWFNDEGLIQLPPLRRRQPASPPNPPSDIGLLKAQFHPTS</sequence>
<keyword evidence="3" id="KW-1185">Reference proteome</keyword>
<dbReference type="InParanoid" id="A0A3N4LA07"/>
<dbReference type="Proteomes" id="UP000267821">
    <property type="component" value="Unassembled WGS sequence"/>
</dbReference>